<dbReference type="SMART" id="SM00105">
    <property type="entry name" value="ArfGap"/>
    <property type="match status" value="1"/>
</dbReference>
<dbReference type="InterPro" id="IPR044820">
    <property type="entry name" value="AGD14-like"/>
</dbReference>
<feature type="region of interest" description="Disordered" evidence="5">
    <location>
        <begin position="284"/>
        <end position="303"/>
    </location>
</feature>
<dbReference type="STRING" id="337451.A0A3S3NV80"/>
<dbReference type="PANTHER" id="PTHR46085">
    <property type="entry name" value="ARFGAP/RECO-RELATED"/>
    <property type="match status" value="1"/>
</dbReference>
<dbReference type="AlphaFoldDB" id="A0A3S3NV80"/>
<feature type="domain" description="Arf-GAP" evidence="6">
    <location>
        <begin position="11"/>
        <end position="119"/>
    </location>
</feature>
<accession>A0A3S3NV80</accession>
<dbReference type="FunFam" id="1.10.220.150:FF:000005">
    <property type="entry name" value="Arf-GAP domain and FG repeat-containing protein 1"/>
    <property type="match status" value="1"/>
</dbReference>
<evidence type="ECO:0000259" key="6">
    <source>
        <dbReference type="PROSITE" id="PS50115"/>
    </source>
</evidence>
<evidence type="ECO:0000313" key="8">
    <source>
        <dbReference type="Proteomes" id="UP000283530"/>
    </source>
</evidence>
<proteinExistence type="predicted"/>
<organism evidence="7 8">
    <name type="scientific">Cinnamomum micranthum f. kanehirae</name>
    <dbReference type="NCBI Taxonomy" id="337451"/>
    <lineage>
        <taxon>Eukaryota</taxon>
        <taxon>Viridiplantae</taxon>
        <taxon>Streptophyta</taxon>
        <taxon>Embryophyta</taxon>
        <taxon>Tracheophyta</taxon>
        <taxon>Spermatophyta</taxon>
        <taxon>Magnoliopsida</taxon>
        <taxon>Magnoliidae</taxon>
        <taxon>Laurales</taxon>
        <taxon>Lauraceae</taxon>
        <taxon>Cinnamomum</taxon>
    </lineage>
</organism>
<dbReference type="PANTHER" id="PTHR46085:SF4">
    <property type="entry name" value="ADP-RIBOSYLATION FACTOR GTPASE-ACTIVATING PROTEIN AGD14-RELATED"/>
    <property type="match status" value="1"/>
</dbReference>
<dbReference type="EMBL" id="QPKB01000002">
    <property type="protein sequence ID" value="RWR75817.1"/>
    <property type="molecule type" value="Genomic_DNA"/>
</dbReference>
<dbReference type="GO" id="GO:0008270">
    <property type="term" value="F:zinc ion binding"/>
    <property type="evidence" value="ECO:0007669"/>
    <property type="project" value="UniProtKB-KW"/>
</dbReference>
<feature type="region of interest" description="Disordered" evidence="5">
    <location>
        <begin position="242"/>
        <end position="262"/>
    </location>
</feature>
<keyword evidence="3" id="KW-0862">Zinc</keyword>
<dbReference type="Pfam" id="PF01412">
    <property type="entry name" value="ArfGap"/>
    <property type="match status" value="1"/>
</dbReference>
<keyword evidence="1" id="KW-0479">Metal-binding</keyword>
<dbReference type="Gene3D" id="1.10.220.150">
    <property type="entry name" value="Arf GTPase activating protein"/>
    <property type="match status" value="1"/>
</dbReference>
<dbReference type="InterPro" id="IPR001164">
    <property type="entry name" value="ArfGAP_dom"/>
</dbReference>
<evidence type="ECO:0000256" key="2">
    <source>
        <dbReference type="ARBA" id="ARBA00022771"/>
    </source>
</evidence>
<dbReference type="Proteomes" id="UP000283530">
    <property type="component" value="Unassembled WGS sequence"/>
</dbReference>
<dbReference type="SUPFAM" id="SSF57863">
    <property type="entry name" value="ArfGap/RecO-like zinc finger"/>
    <property type="match status" value="1"/>
</dbReference>
<evidence type="ECO:0000256" key="3">
    <source>
        <dbReference type="ARBA" id="ARBA00022833"/>
    </source>
</evidence>
<dbReference type="InterPro" id="IPR038508">
    <property type="entry name" value="ArfGAP_dom_sf"/>
</dbReference>
<reference evidence="7 8" key="1">
    <citation type="journal article" date="2019" name="Nat. Plants">
        <title>Stout camphor tree genome fills gaps in understanding of flowering plant genome evolution.</title>
        <authorList>
            <person name="Chaw S.M."/>
            <person name="Liu Y.C."/>
            <person name="Wu Y.W."/>
            <person name="Wang H.Y."/>
            <person name="Lin C.I."/>
            <person name="Wu C.S."/>
            <person name="Ke H.M."/>
            <person name="Chang L.Y."/>
            <person name="Hsu C.Y."/>
            <person name="Yang H.T."/>
            <person name="Sudianto E."/>
            <person name="Hsu M.H."/>
            <person name="Wu K.P."/>
            <person name="Wang L.N."/>
            <person name="Leebens-Mack J.H."/>
            <person name="Tsai I.J."/>
        </authorList>
    </citation>
    <scope>NUCLEOTIDE SEQUENCE [LARGE SCALE GENOMIC DNA]</scope>
    <source>
        <strain evidence="8">cv. Chaw 1501</strain>
        <tissue evidence="7">Young leaves</tissue>
    </source>
</reference>
<evidence type="ECO:0000313" key="7">
    <source>
        <dbReference type="EMBL" id="RWR75817.1"/>
    </source>
</evidence>
<feature type="region of interest" description="Disordered" evidence="5">
    <location>
        <begin position="119"/>
        <end position="145"/>
    </location>
</feature>
<feature type="compositionally biased region" description="Polar residues" evidence="5">
    <location>
        <begin position="202"/>
        <end position="227"/>
    </location>
</feature>
<feature type="region of interest" description="Disordered" evidence="5">
    <location>
        <begin position="202"/>
        <end position="229"/>
    </location>
</feature>
<feature type="compositionally biased region" description="Polar residues" evidence="5">
    <location>
        <begin position="538"/>
        <end position="550"/>
    </location>
</feature>
<evidence type="ECO:0000256" key="5">
    <source>
        <dbReference type="SAM" id="MobiDB-lite"/>
    </source>
</evidence>
<protein>
    <submittedName>
        <fullName evidence="7">Arf GTPase activating protein</fullName>
    </submittedName>
</protein>
<comment type="caution">
    <text evidence="7">The sequence shown here is derived from an EMBL/GenBank/DDBJ whole genome shotgun (WGS) entry which is preliminary data.</text>
</comment>
<gene>
    <name evidence="7" type="ORF">CKAN_00421800</name>
</gene>
<keyword evidence="8" id="KW-1185">Reference proteome</keyword>
<evidence type="ECO:0000256" key="1">
    <source>
        <dbReference type="ARBA" id="ARBA00022723"/>
    </source>
</evidence>
<keyword evidence="2 4" id="KW-0863">Zinc-finger</keyword>
<name>A0A3S3NV80_9MAGN</name>
<evidence type="ECO:0000256" key="4">
    <source>
        <dbReference type="PROSITE-ProRule" id="PRU00288"/>
    </source>
</evidence>
<dbReference type="GO" id="GO:0005096">
    <property type="term" value="F:GTPase activator activity"/>
    <property type="evidence" value="ECO:0007669"/>
    <property type="project" value="InterPro"/>
</dbReference>
<dbReference type="OrthoDB" id="6036at2759"/>
<dbReference type="PRINTS" id="PR00405">
    <property type="entry name" value="REVINTRACTNG"/>
</dbReference>
<feature type="region of interest" description="Disordered" evidence="5">
    <location>
        <begin position="707"/>
        <end position="727"/>
    </location>
</feature>
<feature type="region of interest" description="Disordered" evidence="5">
    <location>
        <begin position="517"/>
        <end position="550"/>
    </location>
</feature>
<dbReference type="PROSITE" id="PS50115">
    <property type="entry name" value="ARFGAP"/>
    <property type="match status" value="1"/>
</dbReference>
<dbReference type="CDD" id="cd08838">
    <property type="entry name" value="ArfGap_AGFG"/>
    <property type="match status" value="1"/>
</dbReference>
<dbReference type="InterPro" id="IPR037278">
    <property type="entry name" value="ARFGAP/RecO"/>
</dbReference>
<sequence length="727" mass="79645">MSTRKEEERNEKIIRGLMKLPPNRKCINCNSLGPQYVCTNFWTFICIACSGIHREFTHRVKSVSMAKFTIQEVDALQRGGNQRAREIFLRDWDMQRQRLPISSNPDKIREFIKNVYSHKNHEEDHRRASSYHSFSQSPPYEYQYEDRRYGKQTGILSRKPGSDRGHYEGNVSSFVYSPGRMSDHMYDDRFANEVSANRVSLSSTGNPFSIDSQSPDFQRGSGYSSPPVSDILVEDVHHQANAKRDVSGITHPQKSVSSGSLGSLDNNSISLASTNSSSLFDSVLESGGSSGTQQTGTSPFPFLPQSSGFASAASQDFFGPSFVQPTETFSAPTMDLFADMTQQNTTTYIERKPSSVPFAENEGWATFDLPNQPTSAPQTKHEAPSIMSPGNTSTMGNLGTLPSPWNAFDDSTGNLPRASLGSLLQSAEPPVLAHEPSTSVDHHQYNNSSELWNAFHDSTGNLPQASLQNLLQESKPLVPTHNPPTSGDIHLYKNSEPWNAFDESTGKLPQASVENLPKKFEPVPPQNPSASGDHHQYKNSSEPWNAFDGSTGSPLQASFLNFQPKSEPLVPAQKPPTSGDHHQYKNSLDDFSKNAFQYPTPTLPLGSVMTGSSFPPPVLPLKGGEFSHIHDKKSSNPFDLPYDSDFEPGNTFLDMSSLQTALPNSPLPTTYLDGMTEPWFPQSSVTPYISSASNGGLAYMAAQAPSSQLPSLPSQGPVASLGGNPFA</sequence>